<proteinExistence type="predicted"/>
<evidence type="ECO:0000313" key="2">
    <source>
        <dbReference type="Proteomes" id="UP001160148"/>
    </source>
</evidence>
<dbReference type="EMBL" id="CARXXK010000002">
    <property type="protein sequence ID" value="CAI6359467.1"/>
    <property type="molecule type" value="Genomic_DNA"/>
</dbReference>
<dbReference type="PANTHER" id="PTHR33480:SF1">
    <property type="entry name" value="TYR RECOMBINASE DOMAIN-CONTAINING PROTEIN"/>
    <property type="match status" value="1"/>
</dbReference>
<evidence type="ECO:0000313" key="1">
    <source>
        <dbReference type="EMBL" id="CAI6359467.1"/>
    </source>
</evidence>
<organism evidence="1 2">
    <name type="scientific">Macrosiphum euphorbiae</name>
    <name type="common">potato aphid</name>
    <dbReference type="NCBI Taxonomy" id="13131"/>
    <lineage>
        <taxon>Eukaryota</taxon>
        <taxon>Metazoa</taxon>
        <taxon>Ecdysozoa</taxon>
        <taxon>Arthropoda</taxon>
        <taxon>Hexapoda</taxon>
        <taxon>Insecta</taxon>
        <taxon>Pterygota</taxon>
        <taxon>Neoptera</taxon>
        <taxon>Paraneoptera</taxon>
        <taxon>Hemiptera</taxon>
        <taxon>Sternorrhyncha</taxon>
        <taxon>Aphidomorpha</taxon>
        <taxon>Aphidoidea</taxon>
        <taxon>Aphididae</taxon>
        <taxon>Macrosiphini</taxon>
        <taxon>Macrosiphum</taxon>
    </lineage>
</organism>
<accession>A0AAV0WUD0</accession>
<sequence>MPKKSLERYNYLELLKNKGNLQYNKNILQKKQESIIVRQRPSVLQKAEVDDFLPCKYCYKFCKKKKLYRHVKICKFKDMSEFSTGEPTRKRNKIIFPSVMLLQTENDHKQFVTEVLGTMRCDNVTSVARDDSLICSFISRLLQNHREHHLKRYISQRIRQLSKFLIILRTLVPDLRHLKDFLKTNYFVNIVQAAKKLGQYNEDLNTYTHPSTALKIGHTITQCANILKTQLMINNHHNQHRETKYR</sequence>
<keyword evidence="2" id="KW-1185">Reference proteome</keyword>
<name>A0AAV0WUD0_9HEMI</name>
<gene>
    <name evidence="1" type="ORF">MEUPH1_LOCUS14874</name>
</gene>
<protein>
    <submittedName>
        <fullName evidence="1">Uncharacterized protein</fullName>
    </submittedName>
</protein>
<reference evidence="1 2" key="1">
    <citation type="submission" date="2023-01" db="EMBL/GenBank/DDBJ databases">
        <authorList>
            <person name="Whitehead M."/>
        </authorList>
    </citation>
    <scope>NUCLEOTIDE SEQUENCE [LARGE SCALE GENOMIC DNA]</scope>
</reference>
<dbReference type="AlphaFoldDB" id="A0AAV0WUD0"/>
<dbReference type="PANTHER" id="PTHR33480">
    <property type="entry name" value="SET DOMAIN-CONTAINING PROTEIN-RELATED"/>
    <property type="match status" value="1"/>
</dbReference>
<dbReference type="Proteomes" id="UP001160148">
    <property type="component" value="Unassembled WGS sequence"/>
</dbReference>
<comment type="caution">
    <text evidence="1">The sequence shown here is derived from an EMBL/GenBank/DDBJ whole genome shotgun (WGS) entry which is preliminary data.</text>
</comment>